<evidence type="ECO:0000256" key="4">
    <source>
        <dbReference type="ARBA" id="ARBA00022741"/>
    </source>
</evidence>
<dbReference type="InterPro" id="IPR024633">
    <property type="entry name" value="DnaA_N_dom"/>
</dbReference>
<dbReference type="InterPro" id="IPR038454">
    <property type="entry name" value="DnaA_N_sf"/>
</dbReference>
<accession>A0A518CUK5</accession>
<comment type="similarity">
    <text evidence="1 8 11">Belongs to the DnaA family.</text>
</comment>
<comment type="subunit">
    <text evidence="8">Oligomerizes as a right-handed, spiral filament on DNA at oriC.</text>
</comment>
<dbReference type="Gene3D" id="3.40.50.300">
    <property type="entry name" value="P-loop containing nucleotide triphosphate hydrolases"/>
    <property type="match status" value="1"/>
</dbReference>
<keyword evidence="5 8" id="KW-0067">ATP-binding</keyword>
<name>A0A518CUK5_9BACT</name>
<dbReference type="NCBIfam" id="TIGR00362">
    <property type="entry name" value="DnaA"/>
    <property type="match status" value="1"/>
</dbReference>
<feature type="region of interest" description="Disordered" evidence="12">
    <location>
        <begin position="1"/>
        <end position="23"/>
    </location>
</feature>
<dbReference type="AlphaFoldDB" id="A0A518CUK5"/>
<dbReference type="Pfam" id="PF00308">
    <property type="entry name" value="Bac_DnaA"/>
    <property type="match status" value="1"/>
</dbReference>
<dbReference type="Gene3D" id="1.10.8.60">
    <property type="match status" value="1"/>
</dbReference>
<dbReference type="InterPro" id="IPR027417">
    <property type="entry name" value="P-loop_NTPase"/>
</dbReference>
<dbReference type="OrthoDB" id="9807019at2"/>
<feature type="binding site" evidence="8">
    <location>
        <position position="338"/>
    </location>
    <ligand>
        <name>ATP</name>
        <dbReference type="ChEBI" id="CHEBI:30616"/>
    </ligand>
</feature>
<protein>
    <recommendedName>
        <fullName evidence="8 9">Chromosomal replication initiator protein DnaA</fullName>
    </recommendedName>
</protein>
<evidence type="ECO:0000256" key="10">
    <source>
        <dbReference type="RuleBase" id="RU000577"/>
    </source>
</evidence>
<keyword evidence="6 8" id="KW-0446">Lipid-binding</keyword>
<keyword evidence="2 8" id="KW-0963">Cytoplasm</keyword>
<evidence type="ECO:0000259" key="13">
    <source>
        <dbReference type="SMART" id="SM00382"/>
    </source>
</evidence>
<keyword evidence="7 8" id="KW-0238">DNA-binding</keyword>
<proteinExistence type="inferred from homology"/>
<dbReference type="PROSITE" id="PS01008">
    <property type="entry name" value="DNAA"/>
    <property type="match status" value="1"/>
</dbReference>
<dbReference type="GO" id="GO:0005886">
    <property type="term" value="C:plasma membrane"/>
    <property type="evidence" value="ECO:0007669"/>
    <property type="project" value="TreeGrafter"/>
</dbReference>
<dbReference type="SUPFAM" id="SSF52540">
    <property type="entry name" value="P-loop containing nucleoside triphosphate hydrolases"/>
    <property type="match status" value="1"/>
</dbReference>
<dbReference type="GO" id="GO:0006270">
    <property type="term" value="P:DNA replication initiation"/>
    <property type="evidence" value="ECO:0007669"/>
    <property type="project" value="UniProtKB-UniRule"/>
</dbReference>
<dbReference type="PANTHER" id="PTHR30050:SF2">
    <property type="entry name" value="CHROMOSOMAL REPLICATION INITIATOR PROTEIN DNAA"/>
    <property type="match status" value="1"/>
</dbReference>
<dbReference type="FunFam" id="3.40.50.300:FF:000668">
    <property type="entry name" value="Chromosomal replication initiator protein DnaA"/>
    <property type="match status" value="1"/>
</dbReference>
<dbReference type="GO" id="GO:0005737">
    <property type="term" value="C:cytoplasm"/>
    <property type="evidence" value="ECO:0007669"/>
    <property type="project" value="UniProtKB-SubCell"/>
</dbReference>
<evidence type="ECO:0000256" key="8">
    <source>
        <dbReference type="HAMAP-Rule" id="MF_00377"/>
    </source>
</evidence>
<dbReference type="GO" id="GO:0003688">
    <property type="term" value="F:DNA replication origin binding"/>
    <property type="evidence" value="ECO:0007669"/>
    <property type="project" value="UniProtKB-UniRule"/>
</dbReference>
<evidence type="ECO:0000313" key="15">
    <source>
        <dbReference type="EMBL" id="QDU82907.1"/>
    </source>
</evidence>
<dbReference type="PANTHER" id="PTHR30050">
    <property type="entry name" value="CHROMOSOMAL REPLICATION INITIATOR PROTEIN DNAA"/>
    <property type="match status" value="1"/>
</dbReference>
<comment type="caution">
    <text evidence="8">Lacks conserved residue(s) required for the propagation of feature annotation.</text>
</comment>
<dbReference type="PRINTS" id="PR00051">
    <property type="entry name" value="DNAA"/>
</dbReference>
<evidence type="ECO:0000313" key="16">
    <source>
        <dbReference type="Proteomes" id="UP000319342"/>
    </source>
</evidence>
<dbReference type="Pfam" id="PF08299">
    <property type="entry name" value="Bac_DnaA_C"/>
    <property type="match status" value="1"/>
</dbReference>
<dbReference type="SMART" id="SM00760">
    <property type="entry name" value="Bac_DnaA_C"/>
    <property type="match status" value="1"/>
</dbReference>
<dbReference type="Gene3D" id="3.30.300.180">
    <property type="match status" value="1"/>
</dbReference>
<dbReference type="GO" id="GO:0008289">
    <property type="term" value="F:lipid binding"/>
    <property type="evidence" value="ECO:0007669"/>
    <property type="project" value="UniProtKB-KW"/>
</dbReference>
<dbReference type="CDD" id="cd00009">
    <property type="entry name" value="AAA"/>
    <property type="match status" value="1"/>
</dbReference>
<feature type="region of interest" description="Domain I, interacts with DnaA modulators" evidence="8">
    <location>
        <begin position="1"/>
        <end position="144"/>
    </location>
</feature>
<feature type="compositionally biased region" description="Gly residues" evidence="12">
    <location>
        <begin position="200"/>
        <end position="223"/>
    </location>
</feature>
<dbReference type="Gene3D" id="1.10.1750.10">
    <property type="match status" value="1"/>
</dbReference>
<feature type="compositionally biased region" description="Low complexity" evidence="12">
    <location>
        <begin position="224"/>
        <end position="235"/>
    </location>
</feature>
<feature type="region of interest" description="Domain III, AAA+ region" evidence="8">
    <location>
        <begin position="292"/>
        <end position="508"/>
    </location>
</feature>
<evidence type="ECO:0000256" key="11">
    <source>
        <dbReference type="RuleBase" id="RU004227"/>
    </source>
</evidence>
<dbReference type="InterPro" id="IPR013317">
    <property type="entry name" value="DnaA_dom"/>
</dbReference>
<feature type="region of interest" description="Disordered" evidence="12">
    <location>
        <begin position="145"/>
        <end position="281"/>
    </location>
</feature>
<feature type="binding site" evidence="8">
    <location>
        <position position="340"/>
    </location>
    <ligand>
        <name>ATP</name>
        <dbReference type="ChEBI" id="CHEBI:30616"/>
    </ligand>
</feature>
<evidence type="ECO:0000259" key="14">
    <source>
        <dbReference type="SMART" id="SM00760"/>
    </source>
</evidence>
<feature type="domain" description="Chromosomal replication initiator DnaA C-terminal" evidence="14">
    <location>
        <begin position="536"/>
        <end position="605"/>
    </location>
</feature>
<comment type="domain">
    <text evidence="8">Domain I is involved in oligomerization and binding regulators, domain II is flexibile and of varying length in different bacteria, domain III forms the AAA+ region, while domain IV binds dsDNA.</text>
</comment>
<evidence type="ECO:0000256" key="12">
    <source>
        <dbReference type="SAM" id="MobiDB-lite"/>
    </source>
</evidence>
<keyword evidence="16" id="KW-1185">Reference proteome</keyword>
<gene>
    <name evidence="8 15" type="primary">dnaA</name>
    <name evidence="15" type="ORF">Pla163_00010</name>
</gene>
<evidence type="ECO:0000256" key="7">
    <source>
        <dbReference type="ARBA" id="ARBA00023125"/>
    </source>
</evidence>
<evidence type="ECO:0000256" key="5">
    <source>
        <dbReference type="ARBA" id="ARBA00022840"/>
    </source>
</evidence>
<evidence type="ECO:0000256" key="3">
    <source>
        <dbReference type="ARBA" id="ARBA00022705"/>
    </source>
</evidence>
<dbReference type="InterPro" id="IPR001957">
    <property type="entry name" value="Chromosome_initiator_DnaA"/>
</dbReference>
<evidence type="ECO:0000256" key="1">
    <source>
        <dbReference type="ARBA" id="ARBA00006583"/>
    </source>
</evidence>
<dbReference type="Pfam" id="PF11638">
    <property type="entry name" value="DnaA_N"/>
    <property type="match status" value="1"/>
</dbReference>
<sequence length="629" mass="68736">MNQPSAFDPLPDHAPAARHGVHGERRVDGSLAAEHGPGEPAGHLPNSELALVWERVRRSLQERIRPEQFHTWFKQAELRSIGDGADTTVTIAVQNNFTSFFIKTYYMEQLADALRDALGGPRPVDLLVDAGLSRGEGLENDRALESAPLDGQPAPLPAPHGAQNGSFGGSLHGSLEGGDGRADALRPQADLFRTQDPVGRGAGGGLHGEGAQHGGAQHGGAQHGGAQQSGAQQAGAGHGASSRGLVDRSMLEREALERDSIGRDAQKRPRDTFGDPALEQPRGRLLSASDVGLNPTYRFENFVVGPCNRFAHAASVGVSEGPGQTYNPLFLHGNVGLGKTHLIQSLCHSILVRDPGTRILYLSCESFVNHFVDALDKGDLQRFRNKYRNVDVLVVDDIHLLANKERTQEEFFHTFNTLYNAGKQIVLSSDSPPKDIPTLQNRLVSRFKWGLVTEIETPCYETRRAILKRKSREKGNELPDDVASDLAEAITANIRELEGAVTRLLGYAALSNQPVTVALARECLRDLFEHATSQPNIDDVLRVVTSHFQIRLVDLQSRKRTHAIAFARQVGMYLARKLTRLSLQEIGGHFGGRDHSTVLYAVERIKEGMQKDAEILETVRRVESALAAR</sequence>
<organism evidence="15 16">
    <name type="scientific">Rohdeia mirabilis</name>
    <dbReference type="NCBI Taxonomy" id="2528008"/>
    <lineage>
        <taxon>Bacteria</taxon>
        <taxon>Pseudomonadati</taxon>
        <taxon>Planctomycetota</taxon>
        <taxon>Planctomycetia</taxon>
        <taxon>Planctomycetia incertae sedis</taxon>
        <taxon>Rohdeia</taxon>
    </lineage>
</organism>
<dbReference type="InterPro" id="IPR018312">
    <property type="entry name" value="Chromosome_initiator_DnaA_CS"/>
</dbReference>
<dbReference type="RefSeq" id="WP_145181651.1">
    <property type="nucleotide sequence ID" value="NZ_CP036290.1"/>
</dbReference>
<comment type="function">
    <text evidence="8 10">Plays an essential role in the initiation and regulation of chromosomal replication. ATP-DnaA binds to the origin of replication (oriC) to initiate formation of the DNA replication initiation complex once per cell cycle. Binds the DnaA box (a 9 base pair repeat at the origin) and separates the double-stranded (ds)DNA. Forms a right-handed helical filament on oriC DNA; dsDNA binds to the exterior of the filament while single-stranded (ss)DNA is stabiized in the filament's interior. The ATP-DnaA-oriC complex binds and stabilizes one strand of the AT-rich DNA unwinding element (DUE), permitting loading of DNA polymerase. After initiation quickly degrades to an ADP-DnaA complex that is not apt for DNA replication. Binds acidic phospholipids.</text>
</comment>
<feature type="region of interest" description="Domain IV, binds dsDNA" evidence="8">
    <location>
        <begin position="509"/>
        <end position="629"/>
    </location>
</feature>
<dbReference type="Proteomes" id="UP000319342">
    <property type="component" value="Chromosome"/>
</dbReference>
<feature type="binding site" evidence="8">
    <location>
        <position position="339"/>
    </location>
    <ligand>
        <name>ATP</name>
        <dbReference type="ChEBI" id="CHEBI:30616"/>
    </ligand>
</feature>
<dbReference type="HAMAP" id="MF_00377">
    <property type="entry name" value="DnaA_bact"/>
    <property type="match status" value="1"/>
</dbReference>
<dbReference type="InterPro" id="IPR010921">
    <property type="entry name" value="Trp_repressor/repl_initiator"/>
</dbReference>
<comment type="subcellular location">
    <subcellularLocation>
        <location evidence="8">Cytoplasm</location>
    </subcellularLocation>
</comment>
<dbReference type="GO" id="GO:0006275">
    <property type="term" value="P:regulation of DNA replication"/>
    <property type="evidence" value="ECO:0007669"/>
    <property type="project" value="UniProtKB-UniRule"/>
</dbReference>
<dbReference type="SMART" id="SM00382">
    <property type="entry name" value="AAA"/>
    <property type="match status" value="1"/>
</dbReference>
<feature type="binding site" evidence="8">
    <location>
        <position position="336"/>
    </location>
    <ligand>
        <name>ATP</name>
        <dbReference type="ChEBI" id="CHEBI:30616"/>
    </ligand>
</feature>
<keyword evidence="3 8" id="KW-0235">DNA replication</keyword>
<evidence type="ECO:0000256" key="6">
    <source>
        <dbReference type="ARBA" id="ARBA00023121"/>
    </source>
</evidence>
<dbReference type="InterPro" id="IPR020591">
    <property type="entry name" value="Chromosome_initiator_DnaA-like"/>
</dbReference>
<feature type="compositionally biased region" description="Basic and acidic residues" evidence="12">
    <location>
        <begin position="245"/>
        <end position="273"/>
    </location>
</feature>
<feature type="compositionally biased region" description="Gly residues" evidence="12">
    <location>
        <begin position="166"/>
        <end position="177"/>
    </location>
</feature>
<dbReference type="GO" id="GO:0005524">
    <property type="term" value="F:ATP binding"/>
    <property type="evidence" value="ECO:0007669"/>
    <property type="project" value="UniProtKB-UniRule"/>
</dbReference>
<dbReference type="CDD" id="cd06571">
    <property type="entry name" value="Bac_DnaA_C"/>
    <property type="match status" value="1"/>
</dbReference>
<dbReference type="InterPro" id="IPR013159">
    <property type="entry name" value="DnaA_C"/>
</dbReference>
<dbReference type="InterPro" id="IPR003593">
    <property type="entry name" value="AAA+_ATPase"/>
</dbReference>
<dbReference type="SUPFAM" id="SSF48295">
    <property type="entry name" value="TrpR-like"/>
    <property type="match status" value="1"/>
</dbReference>
<reference evidence="15 16" key="1">
    <citation type="submission" date="2019-02" db="EMBL/GenBank/DDBJ databases">
        <title>Deep-cultivation of Planctomycetes and their phenomic and genomic characterization uncovers novel biology.</title>
        <authorList>
            <person name="Wiegand S."/>
            <person name="Jogler M."/>
            <person name="Boedeker C."/>
            <person name="Pinto D."/>
            <person name="Vollmers J."/>
            <person name="Rivas-Marin E."/>
            <person name="Kohn T."/>
            <person name="Peeters S.H."/>
            <person name="Heuer A."/>
            <person name="Rast P."/>
            <person name="Oberbeckmann S."/>
            <person name="Bunk B."/>
            <person name="Jeske O."/>
            <person name="Meyerdierks A."/>
            <person name="Storesund J.E."/>
            <person name="Kallscheuer N."/>
            <person name="Luecker S."/>
            <person name="Lage O.M."/>
            <person name="Pohl T."/>
            <person name="Merkel B.J."/>
            <person name="Hornburger P."/>
            <person name="Mueller R.-W."/>
            <person name="Bruemmer F."/>
            <person name="Labrenz M."/>
            <person name="Spormann A.M."/>
            <person name="Op den Camp H."/>
            <person name="Overmann J."/>
            <person name="Amann R."/>
            <person name="Jetten M.S.M."/>
            <person name="Mascher T."/>
            <person name="Medema M.H."/>
            <person name="Devos D.P."/>
            <person name="Kaster A.-K."/>
            <person name="Ovreas L."/>
            <person name="Rohde M."/>
            <person name="Galperin M.Y."/>
            <person name="Jogler C."/>
        </authorList>
    </citation>
    <scope>NUCLEOTIDE SEQUENCE [LARGE SCALE GENOMIC DNA]</scope>
    <source>
        <strain evidence="15 16">Pla163</strain>
    </source>
</reference>
<evidence type="ECO:0000256" key="9">
    <source>
        <dbReference type="NCBIfam" id="TIGR00362"/>
    </source>
</evidence>
<evidence type="ECO:0000256" key="2">
    <source>
        <dbReference type="ARBA" id="ARBA00022490"/>
    </source>
</evidence>
<feature type="domain" description="AAA+ ATPase" evidence="13">
    <location>
        <begin position="325"/>
        <end position="453"/>
    </location>
</feature>
<dbReference type="EMBL" id="CP036290">
    <property type="protein sequence ID" value="QDU82907.1"/>
    <property type="molecule type" value="Genomic_DNA"/>
</dbReference>
<keyword evidence="4 8" id="KW-0547">Nucleotide-binding</keyword>